<dbReference type="Gene3D" id="1.10.10.60">
    <property type="entry name" value="Homeodomain-like"/>
    <property type="match status" value="1"/>
</dbReference>
<dbReference type="GO" id="GO:0043565">
    <property type="term" value="F:sequence-specific DNA binding"/>
    <property type="evidence" value="ECO:0007669"/>
    <property type="project" value="InterPro"/>
</dbReference>
<dbReference type="Proteomes" id="UP001142648">
    <property type="component" value="Unassembled WGS sequence"/>
</dbReference>
<protein>
    <submittedName>
        <fullName evidence="2">AraC family transcriptional regulator</fullName>
    </submittedName>
</protein>
<name>A0A9X2W1U3_9SPHN</name>
<dbReference type="AlphaFoldDB" id="A0A9X2W1U3"/>
<keyword evidence="3" id="KW-1185">Reference proteome</keyword>
<dbReference type="PROSITE" id="PS01124">
    <property type="entry name" value="HTH_ARAC_FAMILY_2"/>
    <property type="match status" value="1"/>
</dbReference>
<dbReference type="EMBL" id="JAOAMV010000005">
    <property type="protein sequence ID" value="MCT2559527.1"/>
    <property type="molecule type" value="Genomic_DNA"/>
</dbReference>
<gene>
    <name evidence="2" type="ORF">N0B51_11110</name>
</gene>
<sequence length="313" mass="34079">MGRDQSDVSQNAVPDQARLTRADLLRMELIAPPDEAAGLATTFYRVRCDEAHIRDVQPSSIGILILLGKGTGTLRFLDDRVERGPGFTLVTPTSAATTLEMEGPWDAFGAMLSPVGWASLTGLSAAEHGNRVRAAAEVVRAPLADAGEAILRDYDSLSDGDKAAILARGMAAAARPLPPRHVAFIRTVAEWLARSLSPPLADLYDSSGYGPRQVQRLTERYFGLAPATLVRKYRALRAAVLLAKPGLSDEDLGAIQDHFYDQSHMIREIRMFAGRTPARIADPDMPFLSRFLDLRNFRQAGPRLAPIPADLRA</sequence>
<dbReference type="GO" id="GO:0003700">
    <property type="term" value="F:DNA-binding transcription factor activity"/>
    <property type="evidence" value="ECO:0007669"/>
    <property type="project" value="InterPro"/>
</dbReference>
<dbReference type="Pfam" id="PF12833">
    <property type="entry name" value="HTH_18"/>
    <property type="match status" value="1"/>
</dbReference>
<dbReference type="RefSeq" id="WP_259962427.1">
    <property type="nucleotide sequence ID" value="NZ_JAOAMV010000005.1"/>
</dbReference>
<feature type="domain" description="HTH araC/xylS-type" evidence="1">
    <location>
        <begin position="182"/>
        <end position="283"/>
    </location>
</feature>
<reference evidence="2" key="1">
    <citation type="submission" date="2022-09" db="EMBL/GenBank/DDBJ databases">
        <title>The genome sequence of Tsuneonella sp. YG55.</title>
        <authorList>
            <person name="Liu Y."/>
        </authorList>
    </citation>
    <scope>NUCLEOTIDE SEQUENCE</scope>
    <source>
        <strain evidence="2">YG55</strain>
    </source>
</reference>
<proteinExistence type="predicted"/>
<accession>A0A9X2W1U3</accession>
<evidence type="ECO:0000259" key="1">
    <source>
        <dbReference type="PROSITE" id="PS01124"/>
    </source>
</evidence>
<evidence type="ECO:0000313" key="3">
    <source>
        <dbReference type="Proteomes" id="UP001142648"/>
    </source>
</evidence>
<dbReference type="SMART" id="SM00342">
    <property type="entry name" value="HTH_ARAC"/>
    <property type="match status" value="1"/>
</dbReference>
<evidence type="ECO:0000313" key="2">
    <source>
        <dbReference type="EMBL" id="MCT2559527.1"/>
    </source>
</evidence>
<organism evidence="2 3">
    <name type="scientific">Tsuneonella litorea</name>
    <dbReference type="NCBI Taxonomy" id="2976475"/>
    <lineage>
        <taxon>Bacteria</taxon>
        <taxon>Pseudomonadati</taxon>
        <taxon>Pseudomonadota</taxon>
        <taxon>Alphaproteobacteria</taxon>
        <taxon>Sphingomonadales</taxon>
        <taxon>Erythrobacteraceae</taxon>
        <taxon>Tsuneonella</taxon>
    </lineage>
</organism>
<dbReference type="InterPro" id="IPR018060">
    <property type="entry name" value="HTH_AraC"/>
</dbReference>
<comment type="caution">
    <text evidence="2">The sequence shown here is derived from an EMBL/GenBank/DDBJ whole genome shotgun (WGS) entry which is preliminary data.</text>
</comment>